<dbReference type="Pfam" id="PF13354">
    <property type="entry name" value="Beta-lactamase2"/>
    <property type="match status" value="1"/>
</dbReference>
<dbReference type="PANTHER" id="PTHR35333">
    <property type="entry name" value="BETA-LACTAMASE"/>
    <property type="match status" value="1"/>
</dbReference>
<sequence>MTHHRITGRTSRRARAAAAVIAAGVLVPLAAGATPAAAATPTVSCTSGKSGLAAKLTQDITASLVGRASTAAVAVRDNTTNTTCGLRIGERYDSASVVKVTVLTTLLWDAQKTGRQLTDREKQLASDMITKSDNAATSALWKQLGVTKIQGFLNAAKMSRTIPGSGGYWGLTQISAGDQMLLLNLLALKNTVLTDASRGYTLGLMYKVVASQRWGVSAGAPSTARVQIKNGWLSRATHGWRVHSVGAFTSGGHSYTISVLTHDNSSMQYGVDTIQRVARAVHKDLAPAATATAEVFTPPAVPQEALPGTPETAPRDAVPATR</sequence>
<evidence type="ECO:0000259" key="3">
    <source>
        <dbReference type="Pfam" id="PF13354"/>
    </source>
</evidence>
<keyword evidence="2" id="KW-0732">Signal</keyword>
<comment type="caution">
    <text evidence="4">The sequence shown here is derived from an EMBL/GenBank/DDBJ whole genome shotgun (WGS) entry which is preliminary data.</text>
</comment>
<protein>
    <submittedName>
        <fullName evidence="4">Serine hydrolase</fullName>
    </submittedName>
</protein>
<proteinExistence type="predicted"/>
<feature type="signal peptide" evidence="2">
    <location>
        <begin position="1"/>
        <end position="38"/>
    </location>
</feature>
<dbReference type="InterPro" id="IPR045155">
    <property type="entry name" value="Beta-lactam_cat"/>
</dbReference>
<dbReference type="Gene3D" id="3.40.710.10">
    <property type="entry name" value="DD-peptidase/beta-lactamase superfamily"/>
    <property type="match status" value="1"/>
</dbReference>
<dbReference type="InterPro" id="IPR000871">
    <property type="entry name" value="Beta-lactam_class-A"/>
</dbReference>
<feature type="domain" description="Beta-lactamase class A catalytic" evidence="3">
    <location>
        <begin position="122"/>
        <end position="261"/>
    </location>
</feature>
<feature type="region of interest" description="Disordered" evidence="1">
    <location>
        <begin position="298"/>
        <end position="322"/>
    </location>
</feature>
<dbReference type="Proteomes" id="UP001595993">
    <property type="component" value="Unassembled WGS sequence"/>
</dbReference>
<dbReference type="EMBL" id="JBHSFE010000014">
    <property type="protein sequence ID" value="MFC4609547.1"/>
    <property type="molecule type" value="Genomic_DNA"/>
</dbReference>
<dbReference type="SUPFAM" id="SSF56601">
    <property type="entry name" value="beta-lactamase/transpeptidase-like"/>
    <property type="match status" value="1"/>
</dbReference>
<feature type="chain" id="PRO_5046791989" evidence="2">
    <location>
        <begin position="39"/>
        <end position="322"/>
    </location>
</feature>
<evidence type="ECO:0000256" key="2">
    <source>
        <dbReference type="SAM" id="SignalP"/>
    </source>
</evidence>
<dbReference type="InterPro" id="IPR012338">
    <property type="entry name" value="Beta-lactam/transpept-like"/>
</dbReference>
<keyword evidence="5" id="KW-1185">Reference proteome</keyword>
<gene>
    <name evidence="4" type="ORF">ACFO9E_17235</name>
</gene>
<evidence type="ECO:0000313" key="5">
    <source>
        <dbReference type="Proteomes" id="UP001595993"/>
    </source>
</evidence>
<accession>A0ABV9G9D2</accession>
<name>A0ABV9G9D2_9ACTN</name>
<keyword evidence="4" id="KW-0378">Hydrolase</keyword>
<dbReference type="GO" id="GO:0016787">
    <property type="term" value="F:hydrolase activity"/>
    <property type="evidence" value="ECO:0007669"/>
    <property type="project" value="UniProtKB-KW"/>
</dbReference>
<dbReference type="RefSeq" id="WP_381196439.1">
    <property type="nucleotide sequence ID" value="NZ_JBHSFE010000014.1"/>
</dbReference>
<evidence type="ECO:0000256" key="1">
    <source>
        <dbReference type="SAM" id="MobiDB-lite"/>
    </source>
</evidence>
<reference evidence="5" key="1">
    <citation type="journal article" date="2019" name="Int. J. Syst. Evol. Microbiol.">
        <title>The Global Catalogue of Microorganisms (GCM) 10K type strain sequencing project: providing services to taxonomists for standard genome sequencing and annotation.</title>
        <authorList>
            <consortium name="The Broad Institute Genomics Platform"/>
            <consortium name="The Broad Institute Genome Sequencing Center for Infectious Disease"/>
            <person name="Wu L."/>
            <person name="Ma J."/>
        </authorList>
    </citation>
    <scope>NUCLEOTIDE SEQUENCE [LARGE SCALE GENOMIC DNA]</scope>
    <source>
        <strain evidence="5">CGMCC 4.7139</strain>
    </source>
</reference>
<dbReference type="PANTHER" id="PTHR35333:SF3">
    <property type="entry name" value="BETA-LACTAMASE-TYPE TRANSPEPTIDASE FOLD CONTAINING PROTEIN"/>
    <property type="match status" value="1"/>
</dbReference>
<evidence type="ECO:0000313" key="4">
    <source>
        <dbReference type="EMBL" id="MFC4609547.1"/>
    </source>
</evidence>
<organism evidence="4 5">
    <name type="scientific">Streptomyces maoxianensis</name>
    <dbReference type="NCBI Taxonomy" id="1459942"/>
    <lineage>
        <taxon>Bacteria</taxon>
        <taxon>Bacillati</taxon>
        <taxon>Actinomycetota</taxon>
        <taxon>Actinomycetes</taxon>
        <taxon>Kitasatosporales</taxon>
        <taxon>Streptomycetaceae</taxon>
        <taxon>Streptomyces</taxon>
    </lineage>
</organism>